<organism evidence="7 8">
    <name type="scientific">Candidatus Desantisbacteria bacterium CG_4_10_14_0_8_um_filter_48_22</name>
    <dbReference type="NCBI Taxonomy" id="1974543"/>
    <lineage>
        <taxon>Bacteria</taxon>
        <taxon>Candidatus Desantisiibacteriota</taxon>
    </lineage>
</organism>
<evidence type="ECO:0000256" key="4">
    <source>
        <dbReference type="ARBA" id="ARBA00022989"/>
    </source>
</evidence>
<evidence type="ECO:0000256" key="3">
    <source>
        <dbReference type="ARBA" id="ARBA00022692"/>
    </source>
</evidence>
<keyword evidence="3 6" id="KW-0812">Transmembrane</keyword>
<dbReference type="GO" id="GO:0015920">
    <property type="term" value="P:lipopolysaccharide transport"/>
    <property type="evidence" value="ECO:0007669"/>
    <property type="project" value="TreeGrafter"/>
</dbReference>
<keyword evidence="4 6" id="KW-1133">Transmembrane helix</keyword>
<dbReference type="Pfam" id="PF03739">
    <property type="entry name" value="LptF_LptG"/>
    <property type="match status" value="1"/>
</dbReference>
<comment type="subcellular location">
    <subcellularLocation>
        <location evidence="1">Cell membrane</location>
        <topology evidence="1">Multi-pass membrane protein</topology>
    </subcellularLocation>
</comment>
<name>A0A2M7S586_9BACT</name>
<accession>A0A2M7S586</accession>
<dbReference type="PANTHER" id="PTHR33529">
    <property type="entry name" value="SLR0882 PROTEIN-RELATED"/>
    <property type="match status" value="1"/>
</dbReference>
<evidence type="ECO:0000256" key="6">
    <source>
        <dbReference type="SAM" id="Phobius"/>
    </source>
</evidence>
<evidence type="ECO:0000256" key="5">
    <source>
        <dbReference type="ARBA" id="ARBA00023136"/>
    </source>
</evidence>
<evidence type="ECO:0008006" key="9">
    <source>
        <dbReference type="Google" id="ProtNLM"/>
    </source>
</evidence>
<protein>
    <recommendedName>
        <fullName evidence="9">Lipopolysaccharide export system permease protein LptF</fullName>
    </recommendedName>
</protein>
<sequence>MNILRNYTIREYVPPFLFGIAIFTFIFIASKMVYLTNLVINKGVGVISVFKLLIFSLPSMLLLTIPMAVLLACLLSISRLSADNEMTAIKASGINITRVLVPVLAIGILVSMLMAFSYDRFLPYCNYRFVEQVYEIVHKKPVLELQERAFNNLGDIRIYINKISQKTNKLEELIISENKPGSSRFITAQEGIVIMHPGGSKVTLQLTNGTIHQTDETDKSRYQALNFNVHNITVKLPQADTFHREKGLDEMSNTELRKEIEIYRSTGTNINPLLVELYRRASLPFACLSFTLLGIPLGLKARRRSKSISFGVSVAVIFSYYIFLVGAETIGSRGSASPLLTMWAPNILFSALGIYLLVKSVK</sequence>
<dbReference type="EMBL" id="PFMR01000312">
    <property type="protein sequence ID" value="PIZ14721.1"/>
    <property type="molecule type" value="Genomic_DNA"/>
</dbReference>
<evidence type="ECO:0000256" key="1">
    <source>
        <dbReference type="ARBA" id="ARBA00004651"/>
    </source>
</evidence>
<feature type="transmembrane region" description="Helical" evidence="6">
    <location>
        <begin position="339"/>
        <end position="358"/>
    </location>
</feature>
<dbReference type="InterPro" id="IPR005495">
    <property type="entry name" value="LptG/LptF_permease"/>
</dbReference>
<feature type="transmembrane region" description="Helical" evidence="6">
    <location>
        <begin position="308"/>
        <end position="327"/>
    </location>
</feature>
<feature type="transmembrane region" description="Helical" evidence="6">
    <location>
        <begin position="281"/>
        <end position="299"/>
    </location>
</feature>
<feature type="transmembrane region" description="Helical" evidence="6">
    <location>
        <begin position="54"/>
        <end position="78"/>
    </location>
</feature>
<feature type="transmembrane region" description="Helical" evidence="6">
    <location>
        <begin position="12"/>
        <end position="34"/>
    </location>
</feature>
<gene>
    <name evidence="7" type="ORF">COY52_11270</name>
</gene>
<dbReference type="GO" id="GO:0043190">
    <property type="term" value="C:ATP-binding cassette (ABC) transporter complex"/>
    <property type="evidence" value="ECO:0007669"/>
    <property type="project" value="TreeGrafter"/>
</dbReference>
<feature type="transmembrane region" description="Helical" evidence="6">
    <location>
        <begin position="99"/>
        <end position="118"/>
    </location>
</feature>
<keyword evidence="5 6" id="KW-0472">Membrane</keyword>
<dbReference type="AlphaFoldDB" id="A0A2M7S586"/>
<proteinExistence type="predicted"/>
<comment type="caution">
    <text evidence="7">The sequence shown here is derived from an EMBL/GenBank/DDBJ whole genome shotgun (WGS) entry which is preliminary data.</text>
</comment>
<dbReference type="PANTHER" id="PTHR33529:SF6">
    <property type="entry name" value="YJGP_YJGQ FAMILY PERMEASE"/>
    <property type="match status" value="1"/>
</dbReference>
<evidence type="ECO:0000313" key="7">
    <source>
        <dbReference type="EMBL" id="PIZ14721.1"/>
    </source>
</evidence>
<evidence type="ECO:0000313" key="8">
    <source>
        <dbReference type="Proteomes" id="UP000229307"/>
    </source>
</evidence>
<evidence type="ECO:0000256" key="2">
    <source>
        <dbReference type="ARBA" id="ARBA00022475"/>
    </source>
</evidence>
<reference evidence="8" key="1">
    <citation type="submission" date="2017-09" db="EMBL/GenBank/DDBJ databases">
        <title>Depth-based differentiation of microbial function through sediment-hosted aquifers and enrichment of novel symbionts in the deep terrestrial subsurface.</title>
        <authorList>
            <person name="Probst A.J."/>
            <person name="Ladd B."/>
            <person name="Jarett J.K."/>
            <person name="Geller-Mcgrath D.E."/>
            <person name="Sieber C.M.K."/>
            <person name="Emerson J.B."/>
            <person name="Anantharaman K."/>
            <person name="Thomas B.C."/>
            <person name="Malmstrom R."/>
            <person name="Stieglmeier M."/>
            <person name="Klingl A."/>
            <person name="Woyke T."/>
            <person name="Ryan C.M."/>
            <person name="Banfield J.F."/>
        </authorList>
    </citation>
    <scope>NUCLEOTIDE SEQUENCE [LARGE SCALE GENOMIC DNA]</scope>
</reference>
<dbReference type="Proteomes" id="UP000229307">
    <property type="component" value="Unassembled WGS sequence"/>
</dbReference>
<keyword evidence="2" id="KW-1003">Cell membrane</keyword>